<organism evidence="1 2">
    <name type="scientific">Eretmocerus hayati</name>
    <dbReference type="NCBI Taxonomy" id="131215"/>
    <lineage>
        <taxon>Eukaryota</taxon>
        <taxon>Metazoa</taxon>
        <taxon>Ecdysozoa</taxon>
        <taxon>Arthropoda</taxon>
        <taxon>Hexapoda</taxon>
        <taxon>Insecta</taxon>
        <taxon>Pterygota</taxon>
        <taxon>Neoptera</taxon>
        <taxon>Endopterygota</taxon>
        <taxon>Hymenoptera</taxon>
        <taxon>Apocrita</taxon>
        <taxon>Proctotrupomorpha</taxon>
        <taxon>Chalcidoidea</taxon>
        <taxon>Aphelinidae</taxon>
        <taxon>Aphelininae</taxon>
        <taxon>Eretmocerus</taxon>
    </lineage>
</organism>
<dbReference type="EMBL" id="CM056743">
    <property type="protein sequence ID" value="KAJ8669254.1"/>
    <property type="molecule type" value="Genomic_DNA"/>
</dbReference>
<accession>A0ACC2NDV7</accession>
<dbReference type="Proteomes" id="UP001239111">
    <property type="component" value="Chromosome 3"/>
</dbReference>
<evidence type="ECO:0000313" key="1">
    <source>
        <dbReference type="EMBL" id="KAJ8669254.1"/>
    </source>
</evidence>
<gene>
    <name evidence="1" type="ORF">QAD02_000513</name>
</gene>
<proteinExistence type="predicted"/>
<keyword evidence="2" id="KW-1185">Reference proteome</keyword>
<protein>
    <submittedName>
        <fullName evidence="1">Uncharacterized protein</fullName>
    </submittedName>
</protein>
<name>A0ACC2NDV7_9HYME</name>
<sequence length="144" mass="17149">MKPPSAQDEPDDYYIRLRNYGREKAPEGMCLTRPTKEFTKIIFCQLQRFKQVATEFWAARDLLDLIKEALVKVTNDHFPRWFDESHPCYQHRLDAITIFNRVKGHAKCRENNKESFHLKKLKRKSYNRSSNKSTPAARKRSKFV</sequence>
<comment type="caution">
    <text evidence="1">The sequence shown here is derived from an EMBL/GenBank/DDBJ whole genome shotgun (WGS) entry which is preliminary data.</text>
</comment>
<reference evidence="1" key="1">
    <citation type="submission" date="2023-04" db="EMBL/GenBank/DDBJ databases">
        <title>A chromosome-level genome assembly of the parasitoid wasp Eretmocerus hayati.</title>
        <authorList>
            <person name="Zhong Y."/>
            <person name="Liu S."/>
            <person name="Liu Y."/>
        </authorList>
    </citation>
    <scope>NUCLEOTIDE SEQUENCE</scope>
    <source>
        <strain evidence="1">ZJU_SS_LIU_2023</strain>
    </source>
</reference>
<evidence type="ECO:0000313" key="2">
    <source>
        <dbReference type="Proteomes" id="UP001239111"/>
    </source>
</evidence>